<gene>
    <name evidence="1" type="ORF">EYF80_000833</name>
</gene>
<keyword evidence="2" id="KW-1185">Reference proteome</keyword>
<sequence length="224" mass="24839">MERALSPTFQEMDCQLETRSVGRSSWNLEVPVRSALSPSFHVEVNPQLLSGALNPHCPSAENSSPRRKLSEPSLFPLASVIKRSAMTARVFLQPCRELRVSVGEKKDGPSQRRSLPKHRKDRAIKNNSWTCFPPMKGSPRGRCGHSPSMNQGGKEEWEGRWRGVSCCDAGVRGLGGLRHRAPSMTQTDRAAAETLELDKLSWPLWEWGGGGRRWAVGAALVTQE</sequence>
<protein>
    <submittedName>
        <fullName evidence="1">Uncharacterized protein</fullName>
    </submittedName>
</protein>
<evidence type="ECO:0000313" key="1">
    <source>
        <dbReference type="EMBL" id="TNN88955.1"/>
    </source>
</evidence>
<dbReference type="EMBL" id="SRLO01000003">
    <property type="protein sequence ID" value="TNN88955.1"/>
    <property type="molecule type" value="Genomic_DNA"/>
</dbReference>
<name>A0A4Z2JFC4_9TELE</name>
<evidence type="ECO:0000313" key="2">
    <source>
        <dbReference type="Proteomes" id="UP000314294"/>
    </source>
</evidence>
<proteinExistence type="predicted"/>
<organism evidence="1 2">
    <name type="scientific">Liparis tanakae</name>
    <name type="common">Tanaka's snailfish</name>
    <dbReference type="NCBI Taxonomy" id="230148"/>
    <lineage>
        <taxon>Eukaryota</taxon>
        <taxon>Metazoa</taxon>
        <taxon>Chordata</taxon>
        <taxon>Craniata</taxon>
        <taxon>Vertebrata</taxon>
        <taxon>Euteleostomi</taxon>
        <taxon>Actinopterygii</taxon>
        <taxon>Neopterygii</taxon>
        <taxon>Teleostei</taxon>
        <taxon>Neoteleostei</taxon>
        <taxon>Acanthomorphata</taxon>
        <taxon>Eupercaria</taxon>
        <taxon>Perciformes</taxon>
        <taxon>Cottioidei</taxon>
        <taxon>Cottales</taxon>
        <taxon>Liparidae</taxon>
        <taxon>Liparis</taxon>
    </lineage>
</organism>
<dbReference type="Proteomes" id="UP000314294">
    <property type="component" value="Unassembled WGS sequence"/>
</dbReference>
<reference evidence="1 2" key="1">
    <citation type="submission" date="2019-03" db="EMBL/GenBank/DDBJ databases">
        <title>First draft genome of Liparis tanakae, snailfish: a comprehensive survey of snailfish specific genes.</title>
        <authorList>
            <person name="Kim W."/>
            <person name="Song I."/>
            <person name="Jeong J.-H."/>
            <person name="Kim D."/>
            <person name="Kim S."/>
            <person name="Ryu S."/>
            <person name="Song J.Y."/>
            <person name="Lee S.K."/>
        </authorList>
    </citation>
    <scope>NUCLEOTIDE SEQUENCE [LARGE SCALE GENOMIC DNA]</scope>
    <source>
        <tissue evidence="1">Muscle</tissue>
    </source>
</reference>
<accession>A0A4Z2JFC4</accession>
<comment type="caution">
    <text evidence="1">The sequence shown here is derived from an EMBL/GenBank/DDBJ whole genome shotgun (WGS) entry which is preliminary data.</text>
</comment>
<dbReference type="AlphaFoldDB" id="A0A4Z2JFC4"/>